<name>A0A6P8EZ95_CLUHA</name>
<feature type="region of interest" description="Disordered" evidence="2">
    <location>
        <begin position="671"/>
        <end position="696"/>
    </location>
</feature>
<keyword evidence="3" id="KW-1185">Reference proteome</keyword>
<feature type="coiled-coil region" evidence="1">
    <location>
        <begin position="132"/>
        <end position="159"/>
    </location>
</feature>
<protein>
    <submittedName>
        <fullName evidence="4">Coiled-coil domain-containing protein 57</fullName>
    </submittedName>
</protein>
<dbReference type="InterPro" id="IPR042481">
    <property type="entry name" value="CCDC57"/>
</dbReference>
<dbReference type="GO" id="GO:0060271">
    <property type="term" value="P:cilium assembly"/>
    <property type="evidence" value="ECO:0007669"/>
    <property type="project" value="TreeGrafter"/>
</dbReference>
<dbReference type="PANTHER" id="PTHR46725:SF1">
    <property type="entry name" value="COILED-COIL DOMAIN-CONTAINING PROTEIN 57"/>
    <property type="match status" value="1"/>
</dbReference>
<dbReference type="Proteomes" id="UP000515152">
    <property type="component" value="Chromosome 23"/>
</dbReference>
<dbReference type="GO" id="GO:0034451">
    <property type="term" value="C:centriolar satellite"/>
    <property type="evidence" value="ECO:0007669"/>
    <property type="project" value="TreeGrafter"/>
</dbReference>
<dbReference type="RefSeq" id="XP_031417381.1">
    <property type="nucleotide sequence ID" value="XM_031561521.2"/>
</dbReference>
<keyword evidence="1" id="KW-0175">Coiled coil</keyword>
<dbReference type="GO" id="GO:0005814">
    <property type="term" value="C:centriole"/>
    <property type="evidence" value="ECO:0007669"/>
    <property type="project" value="TreeGrafter"/>
</dbReference>
<dbReference type="GO" id="GO:0007099">
    <property type="term" value="P:centriole replication"/>
    <property type="evidence" value="ECO:0007669"/>
    <property type="project" value="TreeGrafter"/>
</dbReference>
<evidence type="ECO:0000256" key="2">
    <source>
        <dbReference type="SAM" id="MobiDB-lite"/>
    </source>
</evidence>
<evidence type="ECO:0000256" key="1">
    <source>
        <dbReference type="SAM" id="Coils"/>
    </source>
</evidence>
<organism evidence="3 4">
    <name type="scientific">Clupea harengus</name>
    <name type="common">Atlantic herring</name>
    <dbReference type="NCBI Taxonomy" id="7950"/>
    <lineage>
        <taxon>Eukaryota</taxon>
        <taxon>Metazoa</taxon>
        <taxon>Chordata</taxon>
        <taxon>Craniata</taxon>
        <taxon>Vertebrata</taxon>
        <taxon>Euteleostomi</taxon>
        <taxon>Actinopterygii</taxon>
        <taxon>Neopterygii</taxon>
        <taxon>Teleostei</taxon>
        <taxon>Clupei</taxon>
        <taxon>Clupeiformes</taxon>
        <taxon>Clupeoidei</taxon>
        <taxon>Clupeidae</taxon>
        <taxon>Clupea</taxon>
    </lineage>
</organism>
<dbReference type="GO" id="GO:0007020">
    <property type="term" value="P:microtubule nucleation"/>
    <property type="evidence" value="ECO:0007669"/>
    <property type="project" value="TreeGrafter"/>
</dbReference>
<dbReference type="AlphaFoldDB" id="A0A6P8EZ95"/>
<feature type="coiled-coil region" evidence="1">
    <location>
        <begin position="250"/>
        <end position="277"/>
    </location>
</feature>
<dbReference type="GeneID" id="105888781"/>
<dbReference type="PANTHER" id="PTHR46725">
    <property type="entry name" value="COILED-COIL DOMAIN-CONTAINING PROTEIN 57"/>
    <property type="match status" value="1"/>
</dbReference>
<feature type="coiled-coil region" evidence="1">
    <location>
        <begin position="564"/>
        <end position="621"/>
    </location>
</feature>
<feature type="compositionally biased region" description="Basic and acidic residues" evidence="2">
    <location>
        <begin position="672"/>
        <end position="690"/>
    </location>
</feature>
<feature type="coiled-coil region" evidence="1">
    <location>
        <begin position="4"/>
        <end position="53"/>
    </location>
</feature>
<evidence type="ECO:0000313" key="3">
    <source>
        <dbReference type="Proteomes" id="UP000515152"/>
    </source>
</evidence>
<dbReference type="CTD" id="284001"/>
<sequence>MLNSKDLESTLVQKEREWKELQALHTRQLEAALKEATTELDAQRTRFQCLQEDFQFNLKLLEERDHKLECYDAMVTNFQASGCIRLEEVSELHVQIGKLQDAVMQEKRQCAALHTMHQQKMSELQLHLNTVCSERNEEMQRLKEENESLKGRIRLKTQQAEGELALQKQEMMAYFDVEMQKQEHEFNLRTDDMCSEVLSHKLKVELMNKELEVHSRTQSQATQALQASEDQCYQAQKDIQHGDWVLKNIIAMKDTRIQELEDQLSQTECKHEKEEEKAHRMYAELEGHARERETALAQMRDVHAQQLCEAETRRRDLQTQLDVLLVEQTIRDKSHTKDLERRDQELLQLRTELEATKSSWDKYITQVSKDMVIKDTELLTAREQETRLKEELDRCIEDVKGYKRQLANGLNREQALEQKCMQLELDWKKRCEDTWAKDYIRDKELIEGLTLSRDKMMAALHDKDKELKEMTVLLNAVTMERVEDQALHGKPHGFTNNSEQTPGLSLPSLELCRLQKQNAGLRAVVAEMRKEMESLTTELPAVRTVSHTQDRKIQTCLSDRTEDTHIMEEEVKELKARCLHLEDRLAEVSRTATPTPRPIASENLVSHIRSLKNTIDKLQVEKVASVAALKEKQVRIALLETAVSHALQQNHSTQTENEELLQELFSKKRCSVTKEQDGKDGPKASQDELKGPIMEDSTLPDKLRQAVWWMSRLSREKQQLIELGNCLRAQLTKTGLEVVYHEEGLVPAAEGQMQGNSHLSTLEHLQYQLTSQELQYAQRDRSNKSVTVMKPVVSESQHEDKHQSRPSNQWRQYIGCRKENTPPLSSPVRSFTIPSSPWMSSVDTDGSLQDVWQILEKGPSPSVLTPTGSTDQGLQFKDGCEEKSELITNTAVPRIQCNTSDQERQKEARVMHKDKKIRAPGKRTEIRNYNIKD</sequence>
<dbReference type="GO" id="GO:0045931">
    <property type="term" value="P:positive regulation of mitotic cell cycle"/>
    <property type="evidence" value="ECO:0007669"/>
    <property type="project" value="TreeGrafter"/>
</dbReference>
<evidence type="ECO:0000313" key="4">
    <source>
        <dbReference type="RefSeq" id="XP_031417381.1"/>
    </source>
</evidence>
<accession>A0A6P8EZ95</accession>
<dbReference type="KEGG" id="char:105888781"/>
<gene>
    <name evidence="4" type="primary">ccdc57</name>
</gene>
<dbReference type="OrthoDB" id="568502at2759"/>
<feature type="coiled-coil region" evidence="1">
    <location>
        <begin position="385"/>
        <end position="419"/>
    </location>
</feature>
<dbReference type="GO" id="GO:0005876">
    <property type="term" value="C:spindle microtubule"/>
    <property type="evidence" value="ECO:0007669"/>
    <property type="project" value="TreeGrafter"/>
</dbReference>
<reference evidence="4" key="1">
    <citation type="submission" date="2025-08" db="UniProtKB">
        <authorList>
            <consortium name="RefSeq"/>
        </authorList>
    </citation>
    <scope>IDENTIFICATION</scope>
</reference>
<proteinExistence type="predicted"/>